<evidence type="ECO:0000256" key="4">
    <source>
        <dbReference type="ARBA" id="ARBA00022643"/>
    </source>
</evidence>
<dbReference type="Gene3D" id="2.40.30.30">
    <property type="entry name" value="Riboflavin kinase-like"/>
    <property type="match status" value="1"/>
</dbReference>
<dbReference type="GO" id="GO:0009398">
    <property type="term" value="P:FMN biosynthetic process"/>
    <property type="evidence" value="ECO:0007669"/>
    <property type="project" value="UniProtKB-UniRule"/>
</dbReference>
<accession>A0A9D1RB22</accession>
<dbReference type="GO" id="GO:0003919">
    <property type="term" value="F:FMN adenylyltransferase activity"/>
    <property type="evidence" value="ECO:0007669"/>
    <property type="project" value="UniProtKB-UniRule"/>
</dbReference>
<dbReference type="CDD" id="cd02064">
    <property type="entry name" value="FAD_synthetase_N"/>
    <property type="match status" value="1"/>
</dbReference>
<dbReference type="Gene3D" id="3.40.50.620">
    <property type="entry name" value="HUPs"/>
    <property type="match status" value="1"/>
</dbReference>
<proteinExistence type="inferred from homology"/>
<dbReference type="InterPro" id="IPR015864">
    <property type="entry name" value="FAD_synthase"/>
</dbReference>
<dbReference type="InterPro" id="IPR014729">
    <property type="entry name" value="Rossmann-like_a/b/a_fold"/>
</dbReference>
<keyword evidence="5 14" id="KW-0808">Transferase</keyword>
<dbReference type="Proteomes" id="UP000824263">
    <property type="component" value="Unassembled WGS sequence"/>
</dbReference>
<keyword evidence="6 14" id="KW-0548">Nucleotidyltransferase</keyword>
<evidence type="ECO:0000313" key="16">
    <source>
        <dbReference type="EMBL" id="HIW84287.1"/>
    </source>
</evidence>
<comment type="similarity">
    <text evidence="14">Belongs to the ribF family.</text>
</comment>
<keyword evidence="7 14" id="KW-0547">Nucleotide-binding</keyword>
<comment type="catalytic activity">
    <reaction evidence="12 14">
        <text>riboflavin + ATP = FMN + ADP + H(+)</text>
        <dbReference type="Rhea" id="RHEA:14357"/>
        <dbReference type="ChEBI" id="CHEBI:15378"/>
        <dbReference type="ChEBI" id="CHEBI:30616"/>
        <dbReference type="ChEBI" id="CHEBI:57986"/>
        <dbReference type="ChEBI" id="CHEBI:58210"/>
        <dbReference type="ChEBI" id="CHEBI:456216"/>
        <dbReference type="EC" id="2.7.1.26"/>
    </reaction>
</comment>
<reference evidence="16" key="2">
    <citation type="submission" date="2021-04" db="EMBL/GenBank/DDBJ databases">
        <authorList>
            <person name="Gilroy R."/>
        </authorList>
    </citation>
    <scope>NUCLEOTIDE SEQUENCE</scope>
    <source>
        <strain evidence="16">ChiSxjej1B13-11762</strain>
    </source>
</reference>
<evidence type="ECO:0000256" key="12">
    <source>
        <dbReference type="ARBA" id="ARBA00047880"/>
    </source>
</evidence>
<dbReference type="Pfam" id="PF01687">
    <property type="entry name" value="Flavokinase"/>
    <property type="match status" value="1"/>
</dbReference>
<evidence type="ECO:0000313" key="17">
    <source>
        <dbReference type="Proteomes" id="UP000824263"/>
    </source>
</evidence>
<keyword evidence="4 14" id="KW-0288">FMN</keyword>
<evidence type="ECO:0000256" key="2">
    <source>
        <dbReference type="ARBA" id="ARBA00005201"/>
    </source>
</evidence>
<dbReference type="InterPro" id="IPR023465">
    <property type="entry name" value="Riboflavin_kinase_dom_sf"/>
</dbReference>
<dbReference type="InterPro" id="IPR015865">
    <property type="entry name" value="Riboflavin_kinase_bac/euk"/>
</dbReference>
<dbReference type="GO" id="GO:0006747">
    <property type="term" value="P:FAD biosynthetic process"/>
    <property type="evidence" value="ECO:0007669"/>
    <property type="project" value="UniProtKB-UniRule"/>
</dbReference>
<dbReference type="GO" id="GO:0008531">
    <property type="term" value="F:riboflavin kinase activity"/>
    <property type="evidence" value="ECO:0007669"/>
    <property type="project" value="UniProtKB-UniRule"/>
</dbReference>
<evidence type="ECO:0000256" key="14">
    <source>
        <dbReference type="PIRNR" id="PIRNR004491"/>
    </source>
</evidence>
<dbReference type="NCBIfam" id="TIGR00125">
    <property type="entry name" value="cyt_tran_rel"/>
    <property type="match status" value="1"/>
</dbReference>
<evidence type="ECO:0000256" key="11">
    <source>
        <dbReference type="ARBA" id="ARBA00023268"/>
    </source>
</evidence>
<dbReference type="InterPro" id="IPR023468">
    <property type="entry name" value="Riboflavin_kinase"/>
</dbReference>
<evidence type="ECO:0000256" key="13">
    <source>
        <dbReference type="ARBA" id="ARBA00049494"/>
    </source>
</evidence>
<dbReference type="GO" id="GO:0005524">
    <property type="term" value="F:ATP binding"/>
    <property type="evidence" value="ECO:0007669"/>
    <property type="project" value="UniProtKB-UniRule"/>
</dbReference>
<dbReference type="InterPro" id="IPR004821">
    <property type="entry name" value="Cyt_trans-like"/>
</dbReference>
<evidence type="ECO:0000256" key="1">
    <source>
        <dbReference type="ARBA" id="ARBA00004726"/>
    </source>
</evidence>
<gene>
    <name evidence="16" type="primary">ribF</name>
    <name evidence="16" type="ORF">H9873_08190</name>
</gene>
<reference evidence="16" key="1">
    <citation type="journal article" date="2021" name="PeerJ">
        <title>Extensive microbial diversity within the chicken gut microbiome revealed by metagenomics and culture.</title>
        <authorList>
            <person name="Gilroy R."/>
            <person name="Ravi A."/>
            <person name="Getino M."/>
            <person name="Pursley I."/>
            <person name="Horton D.L."/>
            <person name="Alikhan N.F."/>
            <person name="Baker D."/>
            <person name="Gharbi K."/>
            <person name="Hall N."/>
            <person name="Watson M."/>
            <person name="Adriaenssens E.M."/>
            <person name="Foster-Nyarko E."/>
            <person name="Jarju S."/>
            <person name="Secka A."/>
            <person name="Antonio M."/>
            <person name="Oren A."/>
            <person name="Chaudhuri R.R."/>
            <person name="La Ragione R."/>
            <person name="Hildebrand F."/>
            <person name="Pallen M.J."/>
        </authorList>
    </citation>
    <scope>NUCLEOTIDE SEQUENCE</scope>
    <source>
        <strain evidence="16">ChiSxjej1B13-11762</strain>
    </source>
</reference>
<comment type="pathway">
    <text evidence="1 14">Cofactor biosynthesis; FAD biosynthesis; FAD from FMN: step 1/1.</text>
</comment>
<evidence type="ECO:0000256" key="6">
    <source>
        <dbReference type="ARBA" id="ARBA00022695"/>
    </source>
</evidence>
<evidence type="ECO:0000256" key="8">
    <source>
        <dbReference type="ARBA" id="ARBA00022777"/>
    </source>
</evidence>
<dbReference type="EC" id="2.7.7.2" evidence="14"/>
<dbReference type="GO" id="GO:0009231">
    <property type="term" value="P:riboflavin biosynthetic process"/>
    <property type="evidence" value="ECO:0007669"/>
    <property type="project" value="InterPro"/>
</dbReference>
<keyword evidence="8 14" id="KW-0418">Kinase</keyword>
<comment type="caution">
    <text evidence="16">The sequence shown here is derived from an EMBL/GenBank/DDBJ whole genome shotgun (WGS) entry which is preliminary data.</text>
</comment>
<organism evidence="16 17">
    <name type="scientific">Candidatus Dorea gallistercoris</name>
    <dbReference type="NCBI Taxonomy" id="2838542"/>
    <lineage>
        <taxon>Bacteria</taxon>
        <taxon>Bacillati</taxon>
        <taxon>Bacillota</taxon>
        <taxon>Clostridia</taxon>
        <taxon>Lachnospirales</taxon>
        <taxon>Lachnospiraceae</taxon>
        <taxon>Dorea</taxon>
    </lineage>
</organism>
<evidence type="ECO:0000256" key="7">
    <source>
        <dbReference type="ARBA" id="ARBA00022741"/>
    </source>
</evidence>
<keyword evidence="11" id="KW-0511">Multifunctional enzyme</keyword>
<dbReference type="PANTHER" id="PTHR22749:SF6">
    <property type="entry name" value="RIBOFLAVIN KINASE"/>
    <property type="match status" value="1"/>
</dbReference>
<feature type="domain" description="Riboflavin kinase" evidence="15">
    <location>
        <begin position="172"/>
        <end position="297"/>
    </location>
</feature>
<dbReference type="SMART" id="SM00904">
    <property type="entry name" value="Flavokinase"/>
    <property type="match status" value="1"/>
</dbReference>
<comment type="catalytic activity">
    <reaction evidence="13 14">
        <text>FMN + ATP + H(+) = FAD + diphosphate</text>
        <dbReference type="Rhea" id="RHEA:17237"/>
        <dbReference type="ChEBI" id="CHEBI:15378"/>
        <dbReference type="ChEBI" id="CHEBI:30616"/>
        <dbReference type="ChEBI" id="CHEBI:33019"/>
        <dbReference type="ChEBI" id="CHEBI:57692"/>
        <dbReference type="ChEBI" id="CHEBI:58210"/>
        <dbReference type="EC" id="2.7.7.2"/>
    </reaction>
</comment>
<name>A0A9D1RB22_9FIRM</name>
<dbReference type="EMBL" id="DXGF01000141">
    <property type="protein sequence ID" value="HIW84287.1"/>
    <property type="molecule type" value="Genomic_DNA"/>
</dbReference>
<evidence type="ECO:0000256" key="10">
    <source>
        <dbReference type="ARBA" id="ARBA00022840"/>
    </source>
</evidence>
<evidence type="ECO:0000259" key="15">
    <source>
        <dbReference type="SMART" id="SM00904"/>
    </source>
</evidence>
<sequence>MEYLAGLEHYKDIARSAVTFGKFDGLHLGHQTLIRKVAQLRETEKVRAAVCAFDMKRTGILMTKKERAAHLQDSMDYLVECPFSEEFRQMSGEEFIKEIICGVFHARYVVVGTDFHFGYGQGGDADMLKKYEGIYGYEAIVLEKERYQGRIISSTYIKELMEAGEIALADKLLGYPYGIEGVVEHGRRLGRTLGFPTFNVAWPAAKIIPPRGVYFSRIRVDGRDYEGITNVGVKPTVSAEERVLAESFLFDYEEDAYGKEVQIELLEFRRPEQKFGDIGEMKACIDRDIASGKAYFQGF</sequence>
<dbReference type="PIRSF" id="PIRSF004491">
    <property type="entry name" value="FAD_Synth"/>
    <property type="match status" value="1"/>
</dbReference>
<dbReference type="InterPro" id="IPR002606">
    <property type="entry name" value="Riboflavin_kinase_bac"/>
</dbReference>
<keyword evidence="9 14" id="KW-0274">FAD</keyword>
<dbReference type="NCBIfam" id="TIGR00083">
    <property type="entry name" value="ribF"/>
    <property type="match status" value="1"/>
</dbReference>
<comment type="pathway">
    <text evidence="2 14">Cofactor biosynthesis; FMN biosynthesis; FMN from riboflavin (ATP route): step 1/1.</text>
</comment>
<evidence type="ECO:0000256" key="9">
    <source>
        <dbReference type="ARBA" id="ARBA00022827"/>
    </source>
</evidence>
<dbReference type="EC" id="2.7.1.26" evidence="14"/>
<protein>
    <recommendedName>
        <fullName evidence="14">Riboflavin biosynthesis protein</fullName>
    </recommendedName>
    <domain>
        <recommendedName>
            <fullName evidence="14">Riboflavin kinase</fullName>
            <ecNumber evidence="14">2.7.1.26</ecNumber>
        </recommendedName>
        <alternativeName>
            <fullName evidence="14">Flavokinase</fullName>
        </alternativeName>
    </domain>
    <domain>
        <recommendedName>
            <fullName evidence="14">FMN adenylyltransferase</fullName>
            <ecNumber evidence="14">2.7.7.2</ecNumber>
        </recommendedName>
        <alternativeName>
            <fullName evidence="14">FAD pyrophosphorylase</fullName>
        </alternativeName>
        <alternativeName>
            <fullName evidence="14">FAD synthase</fullName>
        </alternativeName>
    </domain>
</protein>
<dbReference type="PANTHER" id="PTHR22749">
    <property type="entry name" value="RIBOFLAVIN KINASE/FMN ADENYLYLTRANSFERASE"/>
    <property type="match status" value="1"/>
</dbReference>
<evidence type="ECO:0000256" key="5">
    <source>
        <dbReference type="ARBA" id="ARBA00022679"/>
    </source>
</evidence>
<dbReference type="AlphaFoldDB" id="A0A9D1RB22"/>
<keyword evidence="3 14" id="KW-0285">Flavoprotein</keyword>
<keyword evidence="10 14" id="KW-0067">ATP-binding</keyword>
<dbReference type="Pfam" id="PF06574">
    <property type="entry name" value="FAD_syn"/>
    <property type="match status" value="1"/>
</dbReference>
<dbReference type="SUPFAM" id="SSF52374">
    <property type="entry name" value="Nucleotidylyl transferase"/>
    <property type="match status" value="1"/>
</dbReference>
<dbReference type="SUPFAM" id="SSF82114">
    <property type="entry name" value="Riboflavin kinase-like"/>
    <property type="match status" value="1"/>
</dbReference>
<evidence type="ECO:0000256" key="3">
    <source>
        <dbReference type="ARBA" id="ARBA00022630"/>
    </source>
</evidence>